<evidence type="ECO:0000313" key="3">
    <source>
        <dbReference type="Proteomes" id="UP001149142"/>
    </source>
</evidence>
<dbReference type="PROSITE" id="PS51257">
    <property type="entry name" value="PROKAR_LIPOPROTEIN"/>
    <property type="match status" value="1"/>
</dbReference>
<keyword evidence="3" id="KW-1185">Reference proteome</keyword>
<dbReference type="Gene3D" id="3.10.450.50">
    <property type="match status" value="1"/>
</dbReference>
<evidence type="ECO:0000313" key="2">
    <source>
        <dbReference type="EMBL" id="MDA0176513.1"/>
    </source>
</evidence>
<dbReference type="EMBL" id="JAPFGC010000002">
    <property type="protein sequence ID" value="MDA0176513.1"/>
    <property type="molecule type" value="Genomic_DNA"/>
</dbReference>
<dbReference type="Proteomes" id="UP001149142">
    <property type="component" value="Unassembled WGS sequence"/>
</dbReference>
<sequence length="173" mass="19657">MKIKLLSLILLITLGCKDNSQQSLNNTKDLELLKDKQHIKELVDTFSILADKKDVKSQMQLFTDDAVVESYRNGSKSSTLKGKTEIGNAFTAFLSLFETVYHINGQQTVTINNNTAKGTSYCLVVLINKNEAGKNVKTTFGVTYQDTYVKTNNTWLIKDRKSYFNWEEVRTLE</sequence>
<proteinExistence type="predicted"/>
<dbReference type="Pfam" id="PF13577">
    <property type="entry name" value="SnoaL_4"/>
    <property type="match status" value="1"/>
</dbReference>
<accession>A0ABT4RXG7</accession>
<protein>
    <submittedName>
        <fullName evidence="2">Nuclear transport factor 2 family protein</fullName>
    </submittedName>
</protein>
<evidence type="ECO:0000259" key="1">
    <source>
        <dbReference type="Pfam" id="PF13577"/>
    </source>
</evidence>
<dbReference type="RefSeq" id="WP_106688608.1">
    <property type="nucleotide sequence ID" value="NZ_CAXQEU010000016.1"/>
</dbReference>
<name>A0ABT4RXG7_9FLAO</name>
<organism evidence="2 3">
    <name type="scientific">Mesoflavibacter profundi</name>
    <dbReference type="NCBI Taxonomy" id="2708110"/>
    <lineage>
        <taxon>Bacteria</taxon>
        <taxon>Pseudomonadati</taxon>
        <taxon>Bacteroidota</taxon>
        <taxon>Flavobacteriia</taxon>
        <taxon>Flavobacteriales</taxon>
        <taxon>Flavobacteriaceae</taxon>
        <taxon>Mesoflavibacter</taxon>
    </lineage>
</organism>
<comment type="caution">
    <text evidence="2">The sequence shown here is derived from an EMBL/GenBank/DDBJ whole genome shotgun (WGS) entry which is preliminary data.</text>
</comment>
<dbReference type="InterPro" id="IPR037401">
    <property type="entry name" value="SnoaL-like"/>
</dbReference>
<feature type="domain" description="SnoaL-like" evidence="1">
    <location>
        <begin position="33"/>
        <end position="161"/>
    </location>
</feature>
<gene>
    <name evidence="2" type="ORF">OOZ35_03295</name>
</gene>
<reference evidence="2" key="1">
    <citation type="submission" date="2022-11" db="EMBL/GenBank/DDBJ databases">
        <title>Refractory cell wall polysaccharides provide important carbon source for microbial heterotrophs in the hadal ocean.</title>
        <authorList>
            <person name="Zhu X."/>
        </authorList>
    </citation>
    <scope>NUCLEOTIDE SEQUENCE</scope>
    <source>
        <strain evidence="2">MTRN7</strain>
    </source>
</reference>
<dbReference type="InterPro" id="IPR032710">
    <property type="entry name" value="NTF2-like_dom_sf"/>
</dbReference>
<dbReference type="SUPFAM" id="SSF54427">
    <property type="entry name" value="NTF2-like"/>
    <property type="match status" value="1"/>
</dbReference>